<feature type="compositionally biased region" description="Low complexity" evidence="1">
    <location>
        <begin position="57"/>
        <end position="69"/>
    </location>
</feature>
<proteinExistence type="predicted"/>
<evidence type="ECO:0000313" key="3">
    <source>
        <dbReference type="Proteomes" id="UP000242814"/>
    </source>
</evidence>
<dbReference type="VEuPathDB" id="FungiDB:PABG_11417"/>
<evidence type="ECO:0000256" key="1">
    <source>
        <dbReference type="SAM" id="MobiDB-lite"/>
    </source>
</evidence>
<organism evidence="2 3">
    <name type="scientific">Paracoccidioides brasiliensis</name>
    <dbReference type="NCBI Taxonomy" id="121759"/>
    <lineage>
        <taxon>Eukaryota</taxon>
        <taxon>Fungi</taxon>
        <taxon>Dikarya</taxon>
        <taxon>Ascomycota</taxon>
        <taxon>Pezizomycotina</taxon>
        <taxon>Eurotiomycetes</taxon>
        <taxon>Eurotiomycetidae</taxon>
        <taxon>Onygenales</taxon>
        <taxon>Ajellomycetaceae</taxon>
        <taxon>Paracoccidioides</taxon>
    </lineage>
</organism>
<dbReference type="VEuPathDB" id="FungiDB:PABG_11419"/>
<sequence length="676" mass="76212">MSRPPPSSENPRHGVSSLCDLAHHTLNSHPTPARDVQDNISDTPTELPPLGRGATGAGSSSPSITSSDGSLEDFFRLPDLQNNIPIDPAILADDAPWDISDLHQPVQQGDDLANRKAIYPYPVPPLSMSCDTPNHYRGSGERPDGWSRNSQAFDDTHVLDHRQIHPARCGTDVDVPCSCSTSDDFLNDKQFRRRKRGPQQPEEPAAKRLHVASASSIEGSYTALRSHFLSLPLDERLQFLSWLFEGALASCMPHSAPAIWGGDESVRPAGRSAPHKSGESQRERGEGRKGHRDKLWRWLPEDDARLLSMMEEERRPWPEVERCFPERTESALRQRVSTLRKQERGMRTAEPAGVIVESATPEGETRSLTAHRTAMRSPLSTVRSHSRMIPALLSLPTVIRMRQLWKERHCCMSSIFRLRPRILLAAAPCFNAWGEQPWNPRRAPRDCPPFLGIYRGLPSPPDPSFFSLPSLTRASPVLVGSRSDIPHQRPFPPSILIRKPYVNGEVKFRDLSLGRWAYIWPSPPTSDSIFLSIPFPLSIHRRKKLTEGSGLRGPKATQHQRACSAMASTEAEPRSTIIIDDDDTDAETDAPRSPPRDLRRKRRLVDYKRTGPLEKRTMPNLKVVLDRRQHIKKIHTIFEAESAKIRDLQEEVQRLKKWNTELEIKHRADQQGDPQA</sequence>
<feature type="compositionally biased region" description="Acidic residues" evidence="1">
    <location>
        <begin position="579"/>
        <end position="588"/>
    </location>
</feature>
<feature type="region of interest" description="Disordered" evidence="1">
    <location>
        <begin position="565"/>
        <end position="604"/>
    </location>
</feature>
<name>A0A1D2J438_PARBR</name>
<reference evidence="2 3" key="1">
    <citation type="submission" date="2016-06" db="EMBL/GenBank/DDBJ databases">
        <authorList>
            <person name="Kjaerup R.B."/>
            <person name="Dalgaard T.S."/>
            <person name="Juul-Madsen H.R."/>
        </authorList>
    </citation>
    <scope>NUCLEOTIDE SEQUENCE [LARGE SCALE GENOMIC DNA]</scope>
    <source>
        <strain evidence="2 3">Pb300</strain>
    </source>
</reference>
<comment type="caution">
    <text evidence="2">The sequence shown here is derived from an EMBL/GenBank/DDBJ whole genome shotgun (WGS) entry which is preliminary data.</text>
</comment>
<dbReference type="AlphaFoldDB" id="A0A1D2J438"/>
<evidence type="ECO:0008006" key="4">
    <source>
        <dbReference type="Google" id="ProtNLM"/>
    </source>
</evidence>
<feature type="region of interest" description="Disordered" evidence="1">
    <location>
        <begin position="262"/>
        <end position="291"/>
    </location>
</feature>
<evidence type="ECO:0000313" key="2">
    <source>
        <dbReference type="EMBL" id="ODH12907.1"/>
    </source>
</evidence>
<dbReference type="VEuPathDB" id="FungiDB:PADG_04255"/>
<feature type="region of interest" description="Disordered" evidence="1">
    <location>
        <begin position="1"/>
        <end position="70"/>
    </location>
</feature>
<feature type="region of interest" description="Disordered" evidence="1">
    <location>
        <begin position="190"/>
        <end position="209"/>
    </location>
</feature>
<feature type="compositionally biased region" description="Basic and acidic residues" evidence="1">
    <location>
        <begin position="276"/>
        <end position="291"/>
    </location>
</feature>
<dbReference type="Proteomes" id="UP000242814">
    <property type="component" value="Unassembled WGS sequence"/>
</dbReference>
<dbReference type="EMBL" id="LZYO01000685">
    <property type="protein sequence ID" value="ODH12907.1"/>
    <property type="molecule type" value="Genomic_DNA"/>
</dbReference>
<gene>
    <name evidence="2" type="ORF">ACO22_07794</name>
</gene>
<accession>A0A1D2J438</accession>
<protein>
    <recommendedName>
        <fullName evidence="4">Myb-like domain-containing protein</fullName>
    </recommendedName>
</protein>